<evidence type="ECO:0000313" key="4">
    <source>
        <dbReference type="WBParaSite" id="OFLC_0000599901-mRNA-1"/>
    </source>
</evidence>
<evidence type="ECO:0000313" key="3">
    <source>
        <dbReference type="Proteomes" id="UP000267606"/>
    </source>
</evidence>
<dbReference type="Proteomes" id="UP000267606">
    <property type="component" value="Unassembled WGS sequence"/>
</dbReference>
<dbReference type="EMBL" id="UZAJ01005461">
    <property type="protein sequence ID" value="VDO45080.1"/>
    <property type="molecule type" value="Genomic_DNA"/>
</dbReference>
<dbReference type="STRING" id="387005.A0A183HET8"/>
<evidence type="ECO:0000256" key="1">
    <source>
        <dbReference type="SAM" id="MobiDB-lite"/>
    </source>
</evidence>
<feature type="region of interest" description="Disordered" evidence="1">
    <location>
        <begin position="35"/>
        <end position="122"/>
    </location>
</feature>
<name>A0A183HET8_9BILA</name>
<feature type="compositionally biased region" description="Basic and acidic residues" evidence="1">
    <location>
        <begin position="101"/>
        <end position="111"/>
    </location>
</feature>
<organism evidence="4">
    <name type="scientific">Onchocerca flexuosa</name>
    <dbReference type="NCBI Taxonomy" id="387005"/>
    <lineage>
        <taxon>Eukaryota</taxon>
        <taxon>Metazoa</taxon>
        <taxon>Ecdysozoa</taxon>
        <taxon>Nematoda</taxon>
        <taxon>Chromadorea</taxon>
        <taxon>Rhabditida</taxon>
        <taxon>Spirurina</taxon>
        <taxon>Spiruromorpha</taxon>
        <taxon>Filarioidea</taxon>
        <taxon>Onchocercidae</taxon>
        <taxon>Onchocerca</taxon>
    </lineage>
</organism>
<protein>
    <submittedName>
        <fullName evidence="2 4">Uncharacterized protein</fullName>
    </submittedName>
</protein>
<dbReference type="AlphaFoldDB" id="A0A183HET8"/>
<feature type="compositionally biased region" description="Basic and acidic residues" evidence="1">
    <location>
        <begin position="83"/>
        <end position="93"/>
    </location>
</feature>
<evidence type="ECO:0000313" key="2">
    <source>
        <dbReference type="EMBL" id="VDO45080.1"/>
    </source>
</evidence>
<keyword evidence="3" id="KW-1185">Reference proteome</keyword>
<accession>A0A183HET8</accession>
<reference evidence="4" key="1">
    <citation type="submission" date="2016-06" db="UniProtKB">
        <authorList>
            <consortium name="WormBaseParasite"/>
        </authorList>
    </citation>
    <scope>IDENTIFICATION</scope>
</reference>
<dbReference type="WBParaSite" id="OFLC_0000599901-mRNA-1">
    <property type="protein sequence ID" value="OFLC_0000599901-mRNA-1"/>
    <property type="gene ID" value="OFLC_0000599901"/>
</dbReference>
<sequence>MNDTEHLDELRNYKFHRIRTVASVYHTLARDRYNRQSREKLNMSTTEVDPNMTTPPPRGLLPKRLFLNSPESPSHFPITPKSRPVEDRRRDAAGKSVCRRLFGEDDFRKNDPAPGPSTRHTL</sequence>
<proteinExistence type="predicted"/>
<feature type="compositionally biased region" description="Polar residues" evidence="1">
    <location>
        <begin position="42"/>
        <end position="52"/>
    </location>
</feature>
<gene>
    <name evidence="2" type="ORF">OFLC_LOCUS5999</name>
</gene>
<reference evidence="2 3" key="2">
    <citation type="submission" date="2018-11" db="EMBL/GenBank/DDBJ databases">
        <authorList>
            <consortium name="Pathogen Informatics"/>
        </authorList>
    </citation>
    <scope>NUCLEOTIDE SEQUENCE [LARGE SCALE GENOMIC DNA]</scope>
</reference>